<feature type="non-terminal residue" evidence="1">
    <location>
        <position position="234"/>
    </location>
</feature>
<comment type="caution">
    <text evidence="1">The sequence shown here is derived from an EMBL/GenBank/DDBJ whole genome shotgun (WGS) entry which is preliminary data.</text>
</comment>
<gene>
    <name evidence="1" type="ORF">HII31_00764</name>
</gene>
<feature type="non-terminal residue" evidence="1">
    <location>
        <position position="1"/>
    </location>
</feature>
<sequence length="234" mass="26573">RATPECYYPEEWRDAELCKKCGTFHLETELTKAIVDEVAHEVEDDYEAGGEGKLWRSEHDKKVTSWFKRVGAPTDKSRGSFDRLSAVLVKHFGLELWSSHVREDGQPRFQTSNHNHSTQVYLRLPTKSSVQYKTEPEFIDYEFDPRRVKTETSFAGAMSLPHGPIGKSLERFPRAVKALDLSCVLSRPSASALNFKNSRESDNISGGKDRVLPGTLVPPQLTMFVRANDPTEDW</sequence>
<keyword evidence="2" id="KW-1185">Reference proteome</keyword>
<evidence type="ECO:0000313" key="2">
    <source>
        <dbReference type="Proteomes" id="UP000660729"/>
    </source>
</evidence>
<dbReference type="AlphaFoldDB" id="A0A8H6VPL3"/>
<accession>A0A8H6VPL3</accession>
<dbReference type="Proteomes" id="UP000660729">
    <property type="component" value="Unassembled WGS sequence"/>
</dbReference>
<organism evidence="1 2">
    <name type="scientific">Pseudocercospora fuligena</name>
    <dbReference type="NCBI Taxonomy" id="685502"/>
    <lineage>
        <taxon>Eukaryota</taxon>
        <taxon>Fungi</taxon>
        <taxon>Dikarya</taxon>
        <taxon>Ascomycota</taxon>
        <taxon>Pezizomycotina</taxon>
        <taxon>Dothideomycetes</taxon>
        <taxon>Dothideomycetidae</taxon>
        <taxon>Mycosphaerellales</taxon>
        <taxon>Mycosphaerellaceae</taxon>
        <taxon>Pseudocercospora</taxon>
    </lineage>
</organism>
<reference evidence="1" key="1">
    <citation type="submission" date="2020-04" db="EMBL/GenBank/DDBJ databases">
        <title>Draft genome resource of the tomato pathogen Pseudocercospora fuligena.</title>
        <authorList>
            <person name="Zaccaron A."/>
        </authorList>
    </citation>
    <scope>NUCLEOTIDE SEQUENCE</scope>
    <source>
        <strain evidence="1">PF001</strain>
    </source>
</reference>
<dbReference type="EMBL" id="JABCIY010000005">
    <property type="protein sequence ID" value="KAF7197892.1"/>
    <property type="molecule type" value="Genomic_DNA"/>
</dbReference>
<protein>
    <submittedName>
        <fullName evidence="1">Uncharacterized protein</fullName>
    </submittedName>
</protein>
<proteinExistence type="predicted"/>
<name>A0A8H6VPL3_9PEZI</name>
<evidence type="ECO:0000313" key="1">
    <source>
        <dbReference type="EMBL" id="KAF7197892.1"/>
    </source>
</evidence>
<dbReference type="OrthoDB" id="3649027at2759"/>